<organism evidence="1">
    <name type="scientific">marine sediment metagenome</name>
    <dbReference type="NCBI Taxonomy" id="412755"/>
    <lineage>
        <taxon>unclassified sequences</taxon>
        <taxon>metagenomes</taxon>
        <taxon>ecological metagenomes</taxon>
    </lineage>
</organism>
<dbReference type="EMBL" id="BARU01043547">
    <property type="protein sequence ID" value="GAH82507.1"/>
    <property type="molecule type" value="Genomic_DNA"/>
</dbReference>
<comment type="caution">
    <text evidence="1">The sequence shown here is derived from an EMBL/GenBank/DDBJ whole genome shotgun (WGS) entry which is preliminary data.</text>
</comment>
<evidence type="ECO:0000313" key="1">
    <source>
        <dbReference type="EMBL" id="GAH82507.1"/>
    </source>
</evidence>
<protein>
    <submittedName>
        <fullName evidence="1">Uncharacterized protein</fullName>
    </submittedName>
</protein>
<name>X1ILE3_9ZZZZ</name>
<accession>X1ILE3</accession>
<reference evidence="1" key="1">
    <citation type="journal article" date="2014" name="Front. Microbiol.">
        <title>High frequency of phylogenetically diverse reductive dehalogenase-homologous genes in deep subseafloor sedimentary metagenomes.</title>
        <authorList>
            <person name="Kawai M."/>
            <person name="Futagami T."/>
            <person name="Toyoda A."/>
            <person name="Takaki Y."/>
            <person name="Nishi S."/>
            <person name="Hori S."/>
            <person name="Arai W."/>
            <person name="Tsubouchi T."/>
            <person name="Morono Y."/>
            <person name="Uchiyama I."/>
            <person name="Ito T."/>
            <person name="Fujiyama A."/>
            <person name="Inagaki F."/>
            <person name="Takami H."/>
        </authorList>
    </citation>
    <scope>NUCLEOTIDE SEQUENCE</scope>
    <source>
        <strain evidence="1">Expedition CK06-06</strain>
    </source>
</reference>
<proteinExistence type="predicted"/>
<dbReference type="AlphaFoldDB" id="X1ILE3"/>
<sequence>MFWDKDFSVWQNIVINFTLKRAIKEVLEGKIKSWEQVMRELEKK</sequence>
<gene>
    <name evidence="1" type="ORF">S03H2_66655</name>
</gene>